<dbReference type="CDD" id="cd02440">
    <property type="entry name" value="AdoMet_MTases"/>
    <property type="match status" value="1"/>
</dbReference>
<proteinExistence type="predicted"/>
<dbReference type="InterPro" id="IPR050320">
    <property type="entry name" value="N5-glutamine_MTase"/>
</dbReference>
<evidence type="ECO:0000256" key="3">
    <source>
        <dbReference type="ARBA" id="ARBA00022679"/>
    </source>
</evidence>
<dbReference type="Gene3D" id="3.40.50.150">
    <property type="entry name" value="Vaccinia Virus protein VP39"/>
    <property type="match status" value="1"/>
</dbReference>
<dbReference type="NCBIfam" id="TIGR00536">
    <property type="entry name" value="hemK_fam"/>
    <property type="match status" value="1"/>
</dbReference>
<comment type="catalytic activity">
    <reaction evidence="5">
        <text>L-glutaminyl-[peptide chain release factor] + S-adenosyl-L-methionine = N(5)-methyl-L-glutaminyl-[peptide chain release factor] + S-adenosyl-L-homocysteine + H(+)</text>
        <dbReference type="Rhea" id="RHEA:42896"/>
        <dbReference type="Rhea" id="RHEA-COMP:10271"/>
        <dbReference type="Rhea" id="RHEA-COMP:10272"/>
        <dbReference type="ChEBI" id="CHEBI:15378"/>
        <dbReference type="ChEBI" id="CHEBI:30011"/>
        <dbReference type="ChEBI" id="CHEBI:57856"/>
        <dbReference type="ChEBI" id="CHEBI:59789"/>
        <dbReference type="ChEBI" id="CHEBI:61891"/>
        <dbReference type="EC" id="2.1.1.297"/>
    </reaction>
</comment>
<dbReference type="GO" id="GO:0102559">
    <property type="term" value="F:peptide chain release factor N(5)-glutamine methyltransferase activity"/>
    <property type="evidence" value="ECO:0007669"/>
    <property type="project" value="UniProtKB-EC"/>
</dbReference>
<evidence type="ECO:0000256" key="4">
    <source>
        <dbReference type="ARBA" id="ARBA00022691"/>
    </source>
</evidence>
<dbReference type="AlphaFoldDB" id="A0A451DF34"/>
<dbReference type="Pfam" id="PF05175">
    <property type="entry name" value="MTS"/>
    <property type="match status" value="1"/>
</dbReference>
<sequence>MNIKTWLCISKKKLVNSLTPQLDSEILICYVLKCSKKKLFLNYSTIINCNDLLILSHLLHRRILGEPIAYIINKKEFWSLSLFVSSSVLIPRPDTELLIELVMLHNHLRSEFILDLGTGSGSVALALAYEYPLCKIIGIDNSLSALSIAKYNARKLNINNVFFMYSNWFSRVPLRKFHIIVSNPPYLSRQDFYKSTENLMFEPYNSLVSGTYGIECIQHIITNAYRHLASMGWLYIEHCYRQTSIVRKIFKNNFFIKISSVKDYSNRKRVTFGCLLKK</sequence>
<feature type="domain" description="Release factor glutamine methyltransferase N-terminal" evidence="7">
    <location>
        <begin position="18"/>
        <end position="72"/>
    </location>
</feature>
<dbReference type="PANTHER" id="PTHR18895:SF74">
    <property type="entry name" value="MTRF1L RELEASE FACTOR GLUTAMINE METHYLTRANSFERASE"/>
    <property type="match status" value="1"/>
</dbReference>
<reference evidence="8" key="1">
    <citation type="submission" date="2019-02" db="EMBL/GenBank/DDBJ databases">
        <authorList>
            <person name="Manzano-Marin A."/>
            <person name="Manzano-Marin A."/>
        </authorList>
    </citation>
    <scope>NUCLEOTIDE SEQUENCE</scope>
    <source>
        <strain evidence="8">BuCipseudotsugae</strain>
    </source>
</reference>
<dbReference type="PANTHER" id="PTHR18895">
    <property type="entry name" value="HEMK METHYLTRANSFERASE"/>
    <property type="match status" value="1"/>
</dbReference>
<dbReference type="Gene3D" id="1.10.8.10">
    <property type="entry name" value="DNA helicase RuvA subunit, C-terminal domain"/>
    <property type="match status" value="1"/>
</dbReference>
<dbReference type="PROSITE" id="PS00092">
    <property type="entry name" value="N6_MTASE"/>
    <property type="match status" value="1"/>
</dbReference>
<dbReference type="GO" id="GO:0032259">
    <property type="term" value="P:methylation"/>
    <property type="evidence" value="ECO:0007669"/>
    <property type="project" value="UniProtKB-KW"/>
</dbReference>
<evidence type="ECO:0000256" key="1">
    <source>
        <dbReference type="ARBA" id="ARBA00012771"/>
    </source>
</evidence>
<dbReference type="Pfam" id="PF17827">
    <property type="entry name" value="PrmC_N"/>
    <property type="match status" value="1"/>
</dbReference>
<evidence type="ECO:0000256" key="2">
    <source>
        <dbReference type="ARBA" id="ARBA00022603"/>
    </source>
</evidence>
<keyword evidence="2 8" id="KW-0489">Methyltransferase</keyword>
<evidence type="ECO:0000259" key="6">
    <source>
        <dbReference type="Pfam" id="PF05175"/>
    </source>
</evidence>
<evidence type="ECO:0000256" key="5">
    <source>
        <dbReference type="ARBA" id="ARBA00048391"/>
    </source>
</evidence>
<protein>
    <recommendedName>
        <fullName evidence="1">peptide chain release factor N(5)-glutamine methyltransferase</fullName>
        <ecNumber evidence="1">2.1.1.297</ecNumber>
    </recommendedName>
</protein>
<dbReference type="InterPro" id="IPR019874">
    <property type="entry name" value="RF_methyltr_PrmC"/>
</dbReference>
<dbReference type="InterPro" id="IPR007848">
    <property type="entry name" value="Small_mtfrase_dom"/>
</dbReference>
<dbReference type="EMBL" id="LR217727">
    <property type="protein sequence ID" value="VFP85253.1"/>
    <property type="molecule type" value="Genomic_DNA"/>
</dbReference>
<dbReference type="InterPro" id="IPR040758">
    <property type="entry name" value="PrmC_N"/>
</dbReference>
<dbReference type="NCBIfam" id="TIGR03534">
    <property type="entry name" value="RF_mod_PrmC"/>
    <property type="match status" value="1"/>
</dbReference>
<organism evidence="8">
    <name type="scientific">Buchnera aphidicola</name>
    <name type="common">Cinara pseudotsugae</name>
    <dbReference type="NCBI Taxonomy" id="2518978"/>
    <lineage>
        <taxon>Bacteria</taxon>
        <taxon>Pseudomonadati</taxon>
        <taxon>Pseudomonadota</taxon>
        <taxon>Gammaproteobacteria</taxon>
        <taxon>Enterobacterales</taxon>
        <taxon>Erwiniaceae</taxon>
        <taxon>Buchnera</taxon>
    </lineage>
</organism>
<dbReference type="InterPro" id="IPR002052">
    <property type="entry name" value="DNA_methylase_N6_adenine_CS"/>
</dbReference>
<accession>A0A451DF34</accession>
<dbReference type="SUPFAM" id="SSF53335">
    <property type="entry name" value="S-adenosyl-L-methionine-dependent methyltransferases"/>
    <property type="match status" value="1"/>
</dbReference>
<keyword evidence="4" id="KW-0949">S-adenosyl-L-methionine</keyword>
<dbReference type="EC" id="2.1.1.297" evidence="1"/>
<gene>
    <name evidence="8" type="primary">prmC</name>
    <name evidence="8" type="ORF">BUCIPSPA2889_119</name>
</gene>
<name>A0A451DF34_9GAMM</name>
<evidence type="ECO:0000259" key="7">
    <source>
        <dbReference type="Pfam" id="PF17827"/>
    </source>
</evidence>
<dbReference type="InterPro" id="IPR029063">
    <property type="entry name" value="SAM-dependent_MTases_sf"/>
</dbReference>
<keyword evidence="3 8" id="KW-0808">Transferase</keyword>
<feature type="domain" description="Methyltransferase small" evidence="6">
    <location>
        <begin position="95"/>
        <end position="205"/>
    </location>
</feature>
<dbReference type="InterPro" id="IPR004556">
    <property type="entry name" value="HemK-like"/>
</dbReference>
<evidence type="ECO:0000313" key="8">
    <source>
        <dbReference type="EMBL" id="VFP85253.1"/>
    </source>
</evidence>
<dbReference type="GO" id="GO:0003676">
    <property type="term" value="F:nucleic acid binding"/>
    <property type="evidence" value="ECO:0007669"/>
    <property type="project" value="InterPro"/>
</dbReference>